<dbReference type="EMBL" id="JAAAHW010003811">
    <property type="protein sequence ID" value="KAF9980650.1"/>
    <property type="molecule type" value="Genomic_DNA"/>
</dbReference>
<dbReference type="Proteomes" id="UP000749646">
    <property type="component" value="Unassembled WGS sequence"/>
</dbReference>
<feature type="compositionally biased region" description="Basic residues" evidence="1">
    <location>
        <begin position="225"/>
        <end position="237"/>
    </location>
</feature>
<feature type="compositionally biased region" description="Polar residues" evidence="1">
    <location>
        <begin position="203"/>
        <end position="213"/>
    </location>
</feature>
<evidence type="ECO:0000256" key="1">
    <source>
        <dbReference type="SAM" id="MobiDB-lite"/>
    </source>
</evidence>
<gene>
    <name evidence="2" type="ORF">BGZ65_004845</name>
</gene>
<accession>A0A9P6M8S2</accession>
<keyword evidence="3" id="KW-1185">Reference proteome</keyword>
<proteinExistence type="predicted"/>
<feature type="compositionally biased region" description="Basic and acidic residues" evidence="1">
    <location>
        <begin position="809"/>
        <end position="823"/>
    </location>
</feature>
<feature type="region of interest" description="Disordered" evidence="1">
    <location>
        <begin position="128"/>
        <end position="246"/>
    </location>
</feature>
<evidence type="ECO:0000313" key="2">
    <source>
        <dbReference type="EMBL" id="KAF9980650.1"/>
    </source>
</evidence>
<feature type="compositionally biased region" description="Polar residues" evidence="1">
    <location>
        <begin position="1015"/>
        <end position="1053"/>
    </location>
</feature>
<sequence length="1075" mass="115602">MASDNKKVERLSGPLQPSSSRNEDSNMQSELDVNPDRSRSIPMRVAASLRSSEDQRFEVAGDDFGGGTRQKLQSPKNTALKNDKSPVAPPLAKDFMPIGARSNVKQGEAPSLEYALKNVSPKEKMIGAYNEAPTTASGRGIRQATSNMPQLQQQLQSDRSDGLNDAASPWLSRQANLAPRDDPENGQSHNERRDFEGLASPVNAVTRSPVSSARSKDRATSAPKQPKRLGKRERKALKKQEAEKNMGVLDTISSMWQGRKKNSVSSPTLHLNELFGSPPSDSPLTPSWDDHRSLPSVGALAPKAAAAVTVLASEVDDGIRSFFGSINHPTSENQANRSSPDQSTAISSQTNTFSSEPSYKHQTSNPVMLWTPVSKINPGLLPEEEANYPRGDASCTTHENPAHPINIRDAVEVPYENPNINPANHSTIEGSAAAIKKPVPNLFLFPEEQSDYPRGDGLHQTDEHAAYPPIHAREFKEIQLDYAQRHPHHDLHPTITETAAAVVGQGAAVVSQGVAVVSQGVEGVKSLLRGIHLPAIDDNSKNSDSGIPESRKAPMDNTWDNTWDNIWEQPHCAIFNKIVSDEHHRRNMDIRPTVTEEDFEEHGFPARKWGCHESQEPRSIVPQSDPDVILRRKSEPVQVLPKANNNKGIPIVTSADWVRSLPTAPPFKFTGNTVPTSPTTATLGPSTTTTPMYASFTASKPPVAPTQTATPTARRTSLPSSYTSTDGTKDMTPSFKRTALSPQDATNPFVALTARSRANPTNMTTAASTGGGSTTVDTAAREAAPLMAAAAMGAKSDEAVIMNAGDNGHSYHDHQQSQHEQHPLQHLQHQSEQGHTHDLGLEGEEEEDEKRDMVNELSPAQVYAAGHKGPAHGVAHSSPPVSNVTPVHALQQQQEQQNQLRGYNSHEKASRSEMEKDPILKKALTTTVPSAPPLGTKTTGSNTAAPAVTTAPAPRAAAQHQCLYPPSFKPTSGATVAPPTATTVPSTASPIQSATNTAGTSGTGAGATMPHHSTDQQPYGSQYQHQYRQQPRSLQNQQTTPSAAVATEQVSEPGTTAGTAGATMPHHSTDHRPYG</sequence>
<comment type="caution">
    <text evidence="2">The sequence shown here is derived from an EMBL/GenBank/DDBJ whole genome shotgun (WGS) entry which is preliminary data.</text>
</comment>
<dbReference type="AlphaFoldDB" id="A0A9P6M8S2"/>
<feature type="region of interest" description="Disordered" evidence="1">
    <location>
        <begin position="970"/>
        <end position="1075"/>
    </location>
</feature>
<feature type="compositionally biased region" description="Polar residues" evidence="1">
    <location>
        <begin position="15"/>
        <end position="31"/>
    </location>
</feature>
<feature type="compositionally biased region" description="Basic and acidic residues" evidence="1">
    <location>
        <begin position="1"/>
        <end position="10"/>
    </location>
</feature>
<feature type="compositionally biased region" description="Low complexity" evidence="1">
    <location>
        <begin position="1054"/>
        <end position="1063"/>
    </location>
</feature>
<feature type="region of interest" description="Disordered" evidence="1">
    <location>
        <begin position="258"/>
        <end position="290"/>
    </location>
</feature>
<feature type="region of interest" description="Disordered" evidence="1">
    <location>
        <begin position="535"/>
        <end position="556"/>
    </location>
</feature>
<feature type="compositionally biased region" description="Low complexity" evidence="1">
    <location>
        <begin position="970"/>
        <end position="1000"/>
    </location>
</feature>
<reference evidence="2" key="1">
    <citation type="journal article" date="2020" name="Fungal Divers.">
        <title>Resolving the Mortierellaceae phylogeny through synthesis of multi-gene phylogenetics and phylogenomics.</title>
        <authorList>
            <person name="Vandepol N."/>
            <person name="Liber J."/>
            <person name="Desiro A."/>
            <person name="Na H."/>
            <person name="Kennedy M."/>
            <person name="Barry K."/>
            <person name="Grigoriev I.V."/>
            <person name="Miller A.N."/>
            <person name="O'Donnell K."/>
            <person name="Stajich J.E."/>
            <person name="Bonito G."/>
        </authorList>
    </citation>
    <scope>NUCLEOTIDE SEQUENCE</scope>
    <source>
        <strain evidence="2">MES-2147</strain>
    </source>
</reference>
<feature type="compositionally biased region" description="Low complexity" evidence="1">
    <location>
        <begin position="943"/>
        <end position="953"/>
    </location>
</feature>
<organism evidence="2 3">
    <name type="scientific">Modicella reniformis</name>
    <dbReference type="NCBI Taxonomy" id="1440133"/>
    <lineage>
        <taxon>Eukaryota</taxon>
        <taxon>Fungi</taxon>
        <taxon>Fungi incertae sedis</taxon>
        <taxon>Mucoromycota</taxon>
        <taxon>Mortierellomycotina</taxon>
        <taxon>Mortierellomycetes</taxon>
        <taxon>Mortierellales</taxon>
        <taxon>Mortierellaceae</taxon>
        <taxon>Modicella</taxon>
    </lineage>
</organism>
<feature type="compositionally biased region" description="Basic and acidic residues" evidence="1">
    <location>
        <begin position="179"/>
        <end position="196"/>
    </location>
</feature>
<dbReference type="OrthoDB" id="447516at2759"/>
<feature type="compositionally biased region" description="Polar residues" evidence="1">
    <location>
        <begin position="70"/>
        <end position="80"/>
    </location>
</feature>
<feature type="compositionally biased region" description="Basic and acidic residues" evidence="1">
    <location>
        <begin position="904"/>
        <end position="920"/>
    </location>
</feature>
<feature type="region of interest" description="Disordered" evidence="1">
    <location>
        <begin position="805"/>
        <end position="852"/>
    </location>
</feature>
<feature type="region of interest" description="Disordered" evidence="1">
    <location>
        <begin position="867"/>
        <end position="953"/>
    </location>
</feature>
<feature type="region of interest" description="Disordered" evidence="1">
    <location>
        <begin position="698"/>
        <end position="741"/>
    </location>
</feature>
<feature type="region of interest" description="Disordered" evidence="1">
    <location>
        <begin position="1"/>
        <end position="106"/>
    </location>
</feature>
<evidence type="ECO:0000313" key="3">
    <source>
        <dbReference type="Proteomes" id="UP000749646"/>
    </source>
</evidence>
<name>A0A9P6M8S2_9FUNG</name>
<feature type="non-terminal residue" evidence="2">
    <location>
        <position position="1075"/>
    </location>
</feature>
<feature type="compositionally biased region" description="Polar residues" evidence="1">
    <location>
        <begin position="327"/>
        <end position="363"/>
    </location>
</feature>
<protein>
    <submittedName>
        <fullName evidence="2">Uncharacterized protein</fullName>
    </submittedName>
</protein>
<feature type="region of interest" description="Disordered" evidence="1">
    <location>
        <begin position="325"/>
        <end position="363"/>
    </location>
</feature>
<feature type="compositionally biased region" description="Polar residues" evidence="1">
    <location>
        <begin position="132"/>
        <end position="149"/>
    </location>
</feature>
<feature type="compositionally biased region" description="Polar residues" evidence="1">
    <location>
        <begin position="714"/>
        <end position="726"/>
    </location>
</feature>